<feature type="compositionally biased region" description="Basic residues" evidence="1">
    <location>
        <begin position="33"/>
        <end position="48"/>
    </location>
</feature>
<evidence type="ECO:0000313" key="3">
    <source>
        <dbReference type="Proteomes" id="UP000298652"/>
    </source>
</evidence>
<dbReference type="AlphaFoldDB" id="A0A4U6TET6"/>
<feature type="compositionally biased region" description="Polar residues" evidence="1">
    <location>
        <begin position="65"/>
        <end position="80"/>
    </location>
</feature>
<accession>A0A4U6TET6</accession>
<gene>
    <name evidence="2" type="ORF">SEVIR_8G033500v2</name>
</gene>
<proteinExistence type="predicted"/>
<evidence type="ECO:0000256" key="1">
    <source>
        <dbReference type="SAM" id="MobiDB-lite"/>
    </source>
</evidence>
<dbReference type="Gramene" id="TKV99294">
    <property type="protein sequence ID" value="TKV99294"/>
    <property type="gene ID" value="SEVIR_8G033500v2"/>
</dbReference>
<dbReference type="Proteomes" id="UP000298652">
    <property type="component" value="Chromosome 8"/>
</dbReference>
<sequence length="263" mass="28446">MSFQSDASKEGRDTIGATAARPEVLHPGSMRDTRRKRTIRLTLPRKKTTPKDIIVISPEGARLSPTPTIPTHISSRSPCSRATGPIVGRQWLTQASLLPPDTTMQYDRPHIAHKKGLPAITVAAPPPPLKPKDLPSNHRTGPPRHKARRSPQYVTVSSTTAGGGSARPAPHWALHGQPRKAATRRRHQPSQATHHHCYCWVARPLAAAPGRLGERAKGNGCQGCPPSCRGRLRARAEGNNCPSHPQSCWGWLPKAARCHAGAG</sequence>
<keyword evidence="3" id="KW-1185">Reference proteome</keyword>
<organism evidence="2 3">
    <name type="scientific">Setaria viridis</name>
    <name type="common">Green bristlegrass</name>
    <name type="synonym">Setaria italica subsp. viridis</name>
    <dbReference type="NCBI Taxonomy" id="4556"/>
    <lineage>
        <taxon>Eukaryota</taxon>
        <taxon>Viridiplantae</taxon>
        <taxon>Streptophyta</taxon>
        <taxon>Embryophyta</taxon>
        <taxon>Tracheophyta</taxon>
        <taxon>Spermatophyta</taxon>
        <taxon>Magnoliopsida</taxon>
        <taxon>Liliopsida</taxon>
        <taxon>Poales</taxon>
        <taxon>Poaceae</taxon>
        <taxon>PACMAD clade</taxon>
        <taxon>Panicoideae</taxon>
        <taxon>Panicodae</taxon>
        <taxon>Paniceae</taxon>
        <taxon>Cenchrinae</taxon>
        <taxon>Setaria</taxon>
    </lineage>
</organism>
<evidence type="ECO:0000313" key="2">
    <source>
        <dbReference type="EMBL" id="TKV99294.1"/>
    </source>
</evidence>
<reference evidence="2" key="1">
    <citation type="submission" date="2019-03" db="EMBL/GenBank/DDBJ databases">
        <title>WGS assembly of Setaria viridis.</title>
        <authorList>
            <person name="Huang P."/>
            <person name="Jenkins J."/>
            <person name="Grimwood J."/>
            <person name="Barry K."/>
            <person name="Healey A."/>
            <person name="Mamidi S."/>
            <person name="Sreedasyam A."/>
            <person name="Shu S."/>
            <person name="Feldman M."/>
            <person name="Wu J."/>
            <person name="Yu Y."/>
            <person name="Chen C."/>
            <person name="Johnson J."/>
            <person name="Rokhsar D."/>
            <person name="Baxter I."/>
            <person name="Schmutz J."/>
            <person name="Brutnell T."/>
            <person name="Kellogg E."/>
        </authorList>
    </citation>
    <scope>NUCLEOTIDE SEQUENCE [LARGE SCALE GENOMIC DNA]</scope>
</reference>
<feature type="region of interest" description="Disordered" evidence="1">
    <location>
        <begin position="118"/>
        <end position="181"/>
    </location>
</feature>
<protein>
    <submittedName>
        <fullName evidence="2">Uncharacterized protein</fullName>
    </submittedName>
</protein>
<dbReference type="EMBL" id="CM016559">
    <property type="protein sequence ID" value="TKV99294.1"/>
    <property type="molecule type" value="Genomic_DNA"/>
</dbReference>
<name>A0A4U6TET6_SETVI</name>
<feature type="region of interest" description="Disordered" evidence="1">
    <location>
        <begin position="1"/>
        <end position="82"/>
    </location>
</feature>